<evidence type="ECO:0000256" key="1">
    <source>
        <dbReference type="ARBA" id="ARBA00008072"/>
    </source>
</evidence>
<dbReference type="Gene3D" id="3.40.50.720">
    <property type="entry name" value="NAD(P)-binding Rossmann-like Domain"/>
    <property type="match status" value="1"/>
</dbReference>
<dbReference type="Gene3D" id="3.90.180.10">
    <property type="entry name" value="Medium-chain alcohol dehydrogenases, catalytic domain"/>
    <property type="match status" value="1"/>
</dbReference>
<organism evidence="4 5">
    <name type="scientific">Lachnellula arida</name>
    <dbReference type="NCBI Taxonomy" id="1316785"/>
    <lineage>
        <taxon>Eukaryota</taxon>
        <taxon>Fungi</taxon>
        <taxon>Dikarya</taxon>
        <taxon>Ascomycota</taxon>
        <taxon>Pezizomycotina</taxon>
        <taxon>Leotiomycetes</taxon>
        <taxon>Helotiales</taxon>
        <taxon>Lachnaceae</taxon>
        <taxon>Lachnellula</taxon>
    </lineage>
</organism>
<sequence>MKEVIVHPTPELWTELHNVPIPEPGPKEVVIKVVVAGSNVKDWLHLTALNISLNSGDDIAGIVYALGSEVTKTREYVVGDRVAAFHHMMSSHGALAEYAVAPYHTVFKIPDETSFEEAATIPLAVTTAGIIIFRRQGLPPPWSPRYSASPPSPLIVYGASGALGTFAAKPARASNIHPIIAIAGSSSSHLGPLLDKSKRDALVDYRVGAEEMKTLVKDELKGLECQHAFDAISGNGTWIPVSQMLSPSTDAGMSFLSVVSGSNKYDDEEIPGSVRVLHLCRNRTFGSMSAWHGQVTDGCRVRGE</sequence>
<keyword evidence="2" id="KW-0560">Oxidoreductase</keyword>
<name>A0A8T9B0S2_9HELO</name>
<dbReference type="InterPro" id="IPR013154">
    <property type="entry name" value="ADH-like_N"/>
</dbReference>
<gene>
    <name evidence="4" type="primary">fsr4_0</name>
    <name evidence="4" type="ORF">LARI1_G009438</name>
</gene>
<dbReference type="Proteomes" id="UP000469559">
    <property type="component" value="Unassembled WGS sequence"/>
</dbReference>
<protein>
    <submittedName>
        <fullName evidence="4">Trans-enoyl reductase fsr4</fullName>
    </submittedName>
</protein>
<evidence type="ECO:0000313" key="4">
    <source>
        <dbReference type="EMBL" id="TVY12901.1"/>
    </source>
</evidence>
<dbReference type="SUPFAM" id="SSF51735">
    <property type="entry name" value="NAD(P)-binding Rossmann-fold domains"/>
    <property type="match status" value="1"/>
</dbReference>
<reference evidence="4 5" key="1">
    <citation type="submission" date="2018-05" db="EMBL/GenBank/DDBJ databases">
        <title>Whole genome sequencing for identification of molecular markers to develop diagnostic detection tools for the regulated plant pathogen Lachnellula willkommii.</title>
        <authorList>
            <person name="Giroux E."/>
            <person name="Bilodeau G."/>
        </authorList>
    </citation>
    <scope>NUCLEOTIDE SEQUENCE [LARGE SCALE GENOMIC DNA]</scope>
    <source>
        <strain evidence="4 5">CBS 203.66</strain>
    </source>
</reference>
<dbReference type="AlphaFoldDB" id="A0A8T9B0S2"/>
<evidence type="ECO:0000256" key="2">
    <source>
        <dbReference type="ARBA" id="ARBA00023002"/>
    </source>
</evidence>
<dbReference type="InterPro" id="IPR047122">
    <property type="entry name" value="Trans-enoyl_RdTase-like"/>
</dbReference>
<keyword evidence="5" id="KW-1185">Reference proteome</keyword>
<dbReference type="InterPro" id="IPR011032">
    <property type="entry name" value="GroES-like_sf"/>
</dbReference>
<dbReference type="EMBL" id="QGMF01001226">
    <property type="protein sequence ID" value="TVY12901.1"/>
    <property type="molecule type" value="Genomic_DNA"/>
</dbReference>
<dbReference type="Pfam" id="PF08240">
    <property type="entry name" value="ADH_N"/>
    <property type="match status" value="1"/>
</dbReference>
<dbReference type="SMART" id="SM00829">
    <property type="entry name" value="PKS_ER"/>
    <property type="match status" value="1"/>
</dbReference>
<proteinExistence type="inferred from homology"/>
<dbReference type="PANTHER" id="PTHR45348">
    <property type="entry name" value="HYPOTHETICAL OXIDOREDUCTASE (EUROFUNG)"/>
    <property type="match status" value="1"/>
</dbReference>
<evidence type="ECO:0000313" key="5">
    <source>
        <dbReference type="Proteomes" id="UP000469559"/>
    </source>
</evidence>
<dbReference type="OrthoDB" id="3233595at2759"/>
<dbReference type="InterPro" id="IPR020843">
    <property type="entry name" value="ER"/>
</dbReference>
<comment type="similarity">
    <text evidence="1">Belongs to the zinc-containing alcohol dehydrogenase family.</text>
</comment>
<accession>A0A8T9B0S2</accession>
<comment type="caution">
    <text evidence="4">The sequence shown here is derived from an EMBL/GenBank/DDBJ whole genome shotgun (WGS) entry which is preliminary data.</text>
</comment>
<dbReference type="GO" id="GO:0016651">
    <property type="term" value="F:oxidoreductase activity, acting on NAD(P)H"/>
    <property type="evidence" value="ECO:0007669"/>
    <property type="project" value="InterPro"/>
</dbReference>
<feature type="domain" description="Enoyl reductase (ER)" evidence="3">
    <location>
        <begin position="11"/>
        <end position="259"/>
    </location>
</feature>
<evidence type="ECO:0000259" key="3">
    <source>
        <dbReference type="SMART" id="SM00829"/>
    </source>
</evidence>
<dbReference type="InterPro" id="IPR036291">
    <property type="entry name" value="NAD(P)-bd_dom_sf"/>
</dbReference>
<dbReference type="CDD" id="cd08249">
    <property type="entry name" value="enoyl_reductase_like"/>
    <property type="match status" value="1"/>
</dbReference>
<dbReference type="SUPFAM" id="SSF50129">
    <property type="entry name" value="GroES-like"/>
    <property type="match status" value="1"/>
</dbReference>
<dbReference type="PANTHER" id="PTHR45348:SF5">
    <property type="entry name" value="OXIDOREDUCTASE, PUTATIVE (AFU_ORTHOLOGUE AFUA_8G01420)-RELATED"/>
    <property type="match status" value="1"/>
</dbReference>